<dbReference type="EMBL" id="FQUC01000005">
    <property type="protein sequence ID" value="SHF28438.1"/>
    <property type="molecule type" value="Genomic_DNA"/>
</dbReference>
<dbReference type="AlphaFoldDB" id="A0A1M5ADT6"/>
<protein>
    <submittedName>
        <fullName evidence="1">Uncharacterized protein</fullName>
    </submittedName>
</protein>
<dbReference type="Proteomes" id="UP000184480">
    <property type="component" value="Unassembled WGS sequence"/>
</dbReference>
<proteinExistence type="predicted"/>
<keyword evidence="2" id="KW-1185">Reference proteome</keyword>
<gene>
    <name evidence="1" type="ORF">SAMN05444362_10519</name>
</gene>
<evidence type="ECO:0000313" key="1">
    <source>
        <dbReference type="EMBL" id="SHF28438.1"/>
    </source>
</evidence>
<evidence type="ECO:0000313" key="2">
    <source>
        <dbReference type="Proteomes" id="UP000184480"/>
    </source>
</evidence>
<reference evidence="2" key="1">
    <citation type="submission" date="2016-11" db="EMBL/GenBank/DDBJ databases">
        <authorList>
            <person name="Varghese N."/>
            <person name="Submissions S."/>
        </authorList>
    </citation>
    <scope>NUCLEOTIDE SEQUENCE [LARGE SCALE GENOMIC DNA]</scope>
    <source>
        <strain evidence="2">DSM 27370</strain>
    </source>
</reference>
<accession>A0A1M5ADT6</accession>
<organism evidence="1 2">
    <name type="scientific">Dysgonomonas macrotermitis</name>
    <dbReference type="NCBI Taxonomy" id="1346286"/>
    <lineage>
        <taxon>Bacteria</taxon>
        <taxon>Pseudomonadati</taxon>
        <taxon>Bacteroidota</taxon>
        <taxon>Bacteroidia</taxon>
        <taxon>Bacteroidales</taxon>
        <taxon>Dysgonomonadaceae</taxon>
        <taxon>Dysgonomonas</taxon>
    </lineage>
</organism>
<name>A0A1M5ADT6_9BACT</name>
<sequence>MKTWNGKKSTLVNFKFLPFKDNDLNINSQHLLLWLKVQVIDCRSV</sequence>